<protein>
    <recommendedName>
        <fullName evidence="2">arginine kinase</fullName>
        <ecNumber evidence="2">2.7.3.3</ecNumber>
    </recommendedName>
</protein>
<dbReference type="Proteomes" id="UP000001940">
    <property type="component" value="Chromosome V"/>
</dbReference>
<dbReference type="Pfam" id="PF00217">
    <property type="entry name" value="ATP-gua_Ptrans"/>
    <property type="match status" value="1"/>
</dbReference>
<dbReference type="GeneID" id="180080"/>
<feature type="binding site" evidence="8">
    <location>
        <position position="245"/>
    </location>
    <ligand>
        <name>ATP</name>
        <dbReference type="ChEBI" id="CHEBI:30616"/>
    </ligand>
</feature>
<dbReference type="PhylomeDB" id="O45518"/>
<dbReference type="FunFam" id="1.10.135.10:FF:000003">
    <property type="entry name" value="Three-domain arginine kinase"/>
    <property type="match status" value="1"/>
</dbReference>
<dbReference type="FunCoup" id="O45518">
    <property type="interactions" value="57"/>
</dbReference>
<keyword evidence="12" id="KW-1185">Reference proteome</keyword>
<evidence type="ECO:0000256" key="5">
    <source>
        <dbReference type="ARBA" id="ARBA00022777"/>
    </source>
</evidence>
<evidence type="ECO:0000313" key="13">
    <source>
        <dbReference type="WormBase" id="F44G3.2"/>
    </source>
</evidence>
<evidence type="ECO:0000256" key="7">
    <source>
        <dbReference type="PROSITE-ProRule" id="PRU00842"/>
    </source>
</evidence>
<sequence>MSSQIRGSKQHEDVDPVTIKKIEEAYVMLNGPDGAKCSSLLKKNLTKDVIEKLKTKSTKLGANLYDCIRSGVYCLDALVGVYAPDAEAYTLFAPLFDKIIEDYHGLGPDQKQPPVDLGEGKTKEFPPLDPKGKYIKSTRIRCGRSLNGYQFNPCLTEDNYLEMEEKVKKAFSEFSDEELKGTYYPLDGMSKDTQNQLIADHFLFKEGDRHLQYANACNFWPKGRGIFHNNKKTFLIWVNEEDHLRIISMQEGSDVGAVLERLIKGVRGIEKQVQFSRDDRLGWLTFCPTNLGSTVRASVHIALPKLSAREDFKQICDKLDLQLRGIHGEHSESEGGVYDISNRARLGLSEYEAVKKMYDGVKNLIEMEEKET</sequence>
<dbReference type="CDD" id="cd07932">
    <property type="entry name" value="arginine_kinase_like"/>
    <property type="match status" value="1"/>
</dbReference>
<dbReference type="RefSeq" id="NP_507054.1">
    <property type="nucleotide sequence ID" value="NM_074653.6"/>
</dbReference>
<dbReference type="OMA" id="ACKDKKT"/>
<dbReference type="SMR" id="O45518"/>
<organism evidence="11 12">
    <name type="scientific">Caenorhabditis elegans</name>
    <dbReference type="NCBI Taxonomy" id="6239"/>
    <lineage>
        <taxon>Eukaryota</taxon>
        <taxon>Metazoa</taxon>
        <taxon>Ecdysozoa</taxon>
        <taxon>Nematoda</taxon>
        <taxon>Chromadorea</taxon>
        <taxon>Rhabditida</taxon>
        <taxon>Rhabditina</taxon>
        <taxon>Rhabditomorpha</taxon>
        <taxon>Rhabditoidea</taxon>
        <taxon>Rhabditidae</taxon>
        <taxon>Peloderinae</taxon>
        <taxon>Caenorhabditis</taxon>
    </lineage>
</organism>
<dbReference type="PaxDb" id="6239-F44G3.2"/>
<feature type="binding site" evidence="8">
    <location>
        <position position="201"/>
    </location>
    <ligand>
        <name>ATP</name>
        <dbReference type="ChEBI" id="CHEBI:30616"/>
    </ligand>
</feature>
<dbReference type="GO" id="GO:0046034">
    <property type="term" value="P:ATP metabolic process"/>
    <property type="evidence" value="ECO:0000315"/>
    <property type="project" value="UniProtKB"/>
</dbReference>
<evidence type="ECO:0000256" key="8">
    <source>
        <dbReference type="PROSITE-ProRule" id="PRU00843"/>
    </source>
</evidence>
<keyword evidence="14" id="KW-1267">Proteomics identification</keyword>
<dbReference type="Gene3D" id="1.10.135.10">
    <property type="entry name" value="ATP:guanido phosphotransferase, N-terminal domain"/>
    <property type="match status" value="1"/>
</dbReference>
<gene>
    <name evidence="11 13" type="primary">argk-1</name>
    <name evidence="11" type="ORF">CELE_F44G3.2</name>
    <name evidence="13" type="ORF">F44G3.2</name>
</gene>
<accession>O45518</accession>
<dbReference type="Pfam" id="PF02807">
    <property type="entry name" value="ATP-gua_PtransN"/>
    <property type="match status" value="1"/>
</dbReference>
<evidence type="ECO:0000256" key="4">
    <source>
        <dbReference type="ARBA" id="ARBA00022741"/>
    </source>
</evidence>
<dbReference type="HOGENOM" id="CLU_019868_0_0_1"/>
<dbReference type="InterPro" id="IPR022413">
    <property type="entry name" value="ATP-guanido_PTrfase_N"/>
</dbReference>
<dbReference type="Bgee" id="WBGene00009706">
    <property type="expression patterns" value="Expressed in adult organism and 2 other cell types or tissues"/>
</dbReference>
<keyword evidence="3 8" id="KW-0808">Transferase</keyword>
<evidence type="ECO:0007829" key="14">
    <source>
        <dbReference type="PeptideAtlas" id="O45518"/>
    </source>
</evidence>
<dbReference type="PROSITE" id="PS51509">
    <property type="entry name" value="PHOSPHAGEN_KINASE_N"/>
    <property type="match status" value="1"/>
</dbReference>
<dbReference type="SUPFAM" id="SSF48034">
    <property type="entry name" value="Guanido kinase N-terminal domain"/>
    <property type="match status" value="1"/>
</dbReference>
<dbReference type="STRING" id="6239.F44G3.2.1"/>
<evidence type="ECO:0000259" key="10">
    <source>
        <dbReference type="PROSITE" id="PS51510"/>
    </source>
</evidence>
<dbReference type="GO" id="GO:0004111">
    <property type="term" value="F:creatine kinase activity"/>
    <property type="evidence" value="ECO:0007669"/>
    <property type="project" value="InterPro"/>
</dbReference>
<dbReference type="UCSC" id="F44G3.2">
    <property type="organism name" value="c. elegans"/>
</dbReference>
<evidence type="ECO:0000313" key="12">
    <source>
        <dbReference type="Proteomes" id="UP000001940"/>
    </source>
</evidence>
<dbReference type="GO" id="GO:0006091">
    <property type="term" value="P:generation of precursor metabolites and energy"/>
    <property type="evidence" value="ECO:0000315"/>
    <property type="project" value="UniProtKB"/>
</dbReference>
<dbReference type="CTD" id="180080"/>
<dbReference type="PIR" id="T22199">
    <property type="entry name" value="T22199"/>
</dbReference>
<feature type="binding site" evidence="8">
    <location>
        <begin position="137"/>
        <end position="141"/>
    </location>
    <ligand>
        <name>ATP</name>
        <dbReference type="ChEBI" id="CHEBI:30616"/>
    </ligand>
</feature>
<keyword evidence="5 8" id="KW-0418">Kinase</keyword>
<dbReference type="PeptideAtlas" id="O45518"/>
<dbReference type="InterPro" id="IPR022414">
    <property type="entry name" value="ATP-guanido_PTrfase_cat"/>
</dbReference>
<evidence type="ECO:0000256" key="6">
    <source>
        <dbReference type="ARBA" id="ARBA00022840"/>
    </source>
</evidence>
<keyword evidence="6 8" id="KW-0067">ATP-binding</keyword>
<dbReference type="EC" id="2.7.3.3" evidence="2"/>
<dbReference type="Gene3D" id="3.30.590.10">
    <property type="entry name" value="Glutamine synthetase/guanido kinase, catalytic domain"/>
    <property type="match status" value="1"/>
</dbReference>
<dbReference type="InterPro" id="IPR000749">
    <property type="entry name" value="ATP-guanido_PTrfase"/>
</dbReference>
<dbReference type="SUPFAM" id="SSF55931">
    <property type="entry name" value="Glutamine synthetase/guanido kinase"/>
    <property type="match status" value="1"/>
</dbReference>
<dbReference type="OrthoDB" id="430219at2759"/>
<feature type="domain" description="Phosphagen kinase N-terminal" evidence="9">
    <location>
        <begin position="23"/>
        <end position="105"/>
    </location>
</feature>
<dbReference type="WormBase" id="F44G3.2">
    <property type="protein sequence ID" value="CE16034"/>
    <property type="gene ID" value="WBGene00009706"/>
    <property type="gene designation" value="argk-1"/>
</dbReference>
<dbReference type="PANTHER" id="PTHR11547:SF20">
    <property type="entry name" value="ARGININE KINASE"/>
    <property type="match status" value="1"/>
</dbReference>
<dbReference type="InterPro" id="IPR036802">
    <property type="entry name" value="ATP-guanido_PTrfase_N_sf"/>
</dbReference>
<dbReference type="KEGG" id="cel:CELE_F44G3.2"/>
<dbReference type="BRENDA" id="2.7.3.3">
    <property type="organism ID" value="1045"/>
</dbReference>
<dbReference type="GO" id="GO:0004054">
    <property type="term" value="F:arginine kinase activity"/>
    <property type="evidence" value="ECO:0007669"/>
    <property type="project" value="UniProtKB-EC"/>
</dbReference>
<feature type="binding site" evidence="8">
    <location>
        <begin position="324"/>
        <end position="329"/>
    </location>
    <ligand>
        <name>ATP</name>
        <dbReference type="ChEBI" id="CHEBI:30616"/>
    </ligand>
</feature>
<dbReference type="AGR" id="WB:WBGene00009706"/>
<reference evidence="11 12" key="1">
    <citation type="journal article" date="1998" name="Science">
        <title>Genome sequence of the nematode C. elegans: a platform for investigating biology.</title>
        <authorList>
            <consortium name="The C. elegans sequencing consortium"/>
            <person name="Sulson J.E."/>
            <person name="Waterston R."/>
        </authorList>
    </citation>
    <scope>NUCLEOTIDE SEQUENCE [LARGE SCALE GENOMIC DNA]</scope>
    <source>
        <strain evidence="11 12">Bristol N2</strain>
    </source>
</reference>
<feature type="binding site" evidence="8">
    <location>
        <begin position="296"/>
        <end position="300"/>
    </location>
    <ligand>
        <name>ATP</name>
        <dbReference type="ChEBI" id="CHEBI:30616"/>
    </ligand>
</feature>
<evidence type="ECO:0000259" key="9">
    <source>
        <dbReference type="PROSITE" id="PS51509"/>
    </source>
</evidence>
<name>O45518_CAEEL</name>
<dbReference type="InParanoid" id="O45518"/>
<dbReference type="GO" id="GO:0016301">
    <property type="term" value="F:kinase activity"/>
    <property type="evidence" value="ECO:0000318"/>
    <property type="project" value="GO_Central"/>
</dbReference>
<dbReference type="InterPro" id="IPR014746">
    <property type="entry name" value="Gln_synth/guanido_kin_cat_dom"/>
</dbReference>
<dbReference type="GO" id="GO:0046314">
    <property type="term" value="P:phosphocreatine biosynthetic process"/>
    <property type="evidence" value="ECO:0007669"/>
    <property type="project" value="InterPro"/>
</dbReference>
<proteinExistence type="evidence at protein level"/>
<feature type="domain" description="Phosphagen kinase C-terminal" evidence="10">
    <location>
        <begin position="134"/>
        <end position="371"/>
    </location>
</feature>
<dbReference type="PANTHER" id="PTHR11547">
    <property type="entry name" value="ARGININE OR CREATINE KINASE"/>
    <property type="match status" value="1"/>
</dbReference>
<dbReference type="EMBL" id="BX284605">
    <property type="protein sequence ID" value="CAB05517.1"/>
    <property type="molecule type" value="Genomic_DNA"/>
</dbReference>
<evidence type="ECO:0000256" key="1">
    <source>
        <dbReference type="ARBA" id="ARBA00006798"/>
    </source>
</evidence>
<dbReference type="PROSITE" id="PS51510">
    <property type="entry name" value="PHOSPHAGEN_KINASE_C"/>
    <property type="match status" value="1"/>
</dbReference>
<dbReference type="AlphaFoldDB" id="O45518"/>
<dbReference type="GO" id="GO:0005615">
    <property type="term" value="C:extracellular space"/>
    <property type="evidence" value="ECO:0000318"/>
    <property type="project" value="GO_Central"/>
</dbReference>
<dbReference type="FunFam" id="3.30.590.10:FF:000006">
    <property type="entry name" value="Arginine kinase 1"/>
    <property type="match status" value="1"/>
</dbReference>
<dbReference type="eggNOG" id="KOG3581">
    <property type="taxonomic scope" value="Eukaryota"/>
</dbReference>
<evidence type="ECO:0000256" key="3">
    <source>
        <dbReference type="ARBA" id="ARBA00022679"/>
    </source>
</evidence>
<evidence type="ECO:0000313" key="11">
    <source>
        <dbReference type="EMBL" id="CAB05517.1"/>
    </source>
</evidence>
<evidence type="ECO:0000256" key="2">
    <source>
        <dbReference type="ARBA" id="ARBA00012230"/>
    </source>
</evidence>
<dbReference type="GO" id="GO:0005524">
    <property type="term" value="F:ATP binding"/>
    <property type="evidence" value="ECO:0007669"/>
    <property type="project" value="UniProtKB-UniRule"/>
</dbReference>
<keyword evidence="4 8" id="KW-0547">Nucleotide-binding</keyword>
<comment type="similarity">
    <text evidence="1 7">Belongs to the ATP:guanido phosphotransferase family.</text>
</comment>